<feature type="region of interest" description="Disordered" evidence="1">
    <location>
        <begin position="291"/>
        <end position="321"/>
    </location>
</feature>
<evidence type="ECO:0000256" key="1">
    <source>
        <dbReference type="SAM" id="MobiDB-lite"/>
    </source>
</evidence>
<dbReference type="EMBL" id="JAPCWZ010000007">
    <property type="protein sequence ID" value="KAK8857331.1"/>
    <property type="molecule type" value="Genomic_DNA"/>
</dbReference>
<protein>
    <recommendedName>
        <fullName evidence="2">DUF7918 domain-containing protein</fullName>
    </recommendedName>
</protein>
<dbReference type="PANTHER" id="PTHR36223:SF1">
    <property type="entry name" value="TRANSCRIPTION ELONGATION FACTOR EAF N-TERMINAL DOMAIN-CONTAINING PROTEIN"/>
    <property type="match status" value="1"/>
</dbReference>
<name>A0ABR2I4R8_9PEZI</name>
<reference evidence="3 4" key="1">
    <citation type="journal article" date="2024" name="IMA Fungus">
        <title>Apiospora arundinis, a panoply of carbohydrate-active enzymes and secondary metabolites.</title>
        <authorList>
            <person name="Sorensen T."/>
            <person name="Petersen C."/>
            <person name="Muurmann A.T."/>
            <person name="Christiansen J.V."/>
            <person name="Brundto M.L."/>
            <person name="Overgaard C.K."/>
            <person name="Boysen A.T."/>
            <person name="Wollenberg R.D."/>
            <person name="Larsen T.O."/>
            <person name="Sorensen J.L."/>
            <person name="Nielsen K.L."/>
            <person name="Sondergaard T.E."/>
        </authorList>
    </citation>
    <scope>NUCLEOTIDE SEQUENCE [LARGE SCALE GENOMIC DNA]</scope>
    <source>
        <strain evidence="3 4">AAU 773</strain>
    </source>
</reference>
<dbReference type="PANTHER" id="PTHR36223">
    <property type="entry name" value="BETA-LACTAMASE-TYPE TRANSPEPTIDASE FOLD DOMAIN CONTAINING PROTEIN"/>
    <property type="match status" value="1"/>
</dbReference>
<organism evidence="3 4">
    <name type="scientific">Apiospora arundinis</name>
    <dbReference type="NCBI Taxonomy" id="335852"/>
    <lineage>
        <taxon>Eukaryota</taxon>
        <taxon>Fungi</taxon>
        <taxon>Dikarya</taxon>
        <taxon>Ascomycota</taxon>
        <taxon>Pezizomycotina</taxon>
        <taxon>Sordariomycetes</taxon>
        <taxon>Xylariomycetidae</taxon>
        <taxon>Amphisphaeriales</taxon>
        <taxon>Apiosporaceae</taxon>
        <taxon>Apiospora</taxon>
    </lineage>
</organism>
<evidence type="ECO:0000259" key="2">
    <source>
        <dbReference type="Pfam" id="PF25534"/>
    </source>
</evidence>
<feature type="domain" description="DUF7918" evidence="2">
    <location>
        <begin position="9"/>
        <end position="243"/>
    </location>
</feature>
<dbReference type="Proteomes" id="UP001390339">
    <property type="component" value="Unassembled WGS sequence"/>
</dbReference>
<sequence length="321" mass="36542">MAVLDNVPGVQVFVRVKGQIATEYPSPDHQQQQLQDTENGCPVVCNYIESFDNRHFAIVTDVGSAYGFFSGGHALSFRVYVDGEYMVNTCTTQDYVWQGCGRRTVSGPMMLDKCGQNLVQQKFKFSAVQTVEDDQRDRVQRDKERAKNLGVIEVRVVRIILRAVSEFQRGAMDRNKDLNLSEKALKGKAISHGAGCERREVVSEPTQTYEADEFPGYHGPIAVYRLLYRSRDALKQELVIPRSPSPTATLDGQRADVSVRGRDRRQELVELRTKYELQLLKIKRELDEVPDFVAQSSQDTRPRTKPRRQEKKVEVVDLTLD</sequence>
<evidence type="ECO:0000313" key="4">
    <source>
        <dbReference type="Proteomes" id="UP001390339"/>
    </source>
</evidence>
<dbReference type="Pfam" id="PF25534">
    <property type="entry name" value="DUF7918"/>
    <property type="match status" value="1"/>
</dbReference>
<dbReference type="InterPro" id="IPR057678">
    <property type="entry name" value="DUF7918"/>
</dbReference>
<comment type="caution">
    <text evidence="3">The sequence shown here is derived from an EMBL/GenBank/DDBJ whole genome shotgun (WGS) entry which is preliminary data.</text>
</comment>
<keyword evidence="4" id="KW-1185">Reference proteome</keyword>
<accession>A0ABR2I4R8</accession>
<proteinExistence type="predicted"/>
<evidence type="ECO:0000313" key="3">
    <source>
        <dbReference type="EMBL" id="KAK8857331.1"/>
    </source>
</evidence>
<gene>
    <name evidence="3" type="ORF">PGQ11_013243</name>
</gene>